<sequence length="99" mass="10607">MQLVFEDPPVVEKEKERVVKDAIDFIVHREPAAQQRLALAGQIQQAQTTGDLEQVRRLQVEYLKLIGPTPAEATSSPGSAQGGPSRKGGEADGQEEGGA</sequence>
<dbReference type="EMBL" id="VBAL01000082">
    <property type="protein sequence ID" value="TMJ02389.1"/>
    <property type="molecule type" value="Genomic_DNA"/>
</dbReference>
<reference evidence="2 3" key="1">
    <citation type="journal article" date="2019" name="Nat. Microbiol.">
        <title>Mediterranean grassland soil C-N compound turnover is dependent on rainfall and depth, and is mediated by genomically divergent microorganisms.</title>
        <authorList>
            <person name="Diamond S."/>
            <person name="Andeer P.F."/>
            <person name="Li Z."/>
            <person name="Crits-Christoph A."/>
            <person name="Burstein D."/>
            <person name="Anantharaman K."/>
            <person name="Lane K.R."/>
            <person name="Thomas B.C."/>
            <person name="Pan C."/>
            <person name="Northen T.R."/>
            <person name="Banfield J.F."/>
        </authorList>
    </citation>
    <scope>NUCLEOTIDE SEQUENCE [LARGE SCALE GENOMIC DNA]</scope>
    <source>
        <strain evidence="2">NP_4</strain>
    </source>
</reference>
<feature type="region of interest" description="Disordered" evidence="1">
    <location>
        <begin position="67"/>
        <end position="99"/>
    </location>
</feature>
<protein>
    <submittedName>
        <fullName evidence="2">Uncharacterized protein</fullName>
    </submittedName>
</protein>
<organism evidence="2 3">
    <name type="scientific">Candidatus Segetimicrobium genomatis</name>
    <dbReference type="NCBI Taxonomy" id="2569760"/>
    <lineage>
        <taxon>Bacteria</taxon>
        <taxon>Bacillati</taxon>
        <taxon>Candidatus Sysuimicrobiota</taxon>
        <taxon>Candidatus Sysuimicrobiia</taxon>
        <taxon>Candidatus Sysuimicrobiales</taxon>
        <taxon>Candidatus Segetimicrobiaceae</taxon>
        <taxon>Candidatus Segetimicrobium</taxon>
    </lineage>
</organism>
<proteinExistence type="predicted"/>
<dbReference type="Proteomes" id="UP000319353">
    <property type="component" value="Unassembled WGS sequence"/>
</dbReference>
<evidence type="ECO:0000256" key="1">
    <source>
        <dbReference type="SAM" id="MobiDB-lite"/>
    </source>
</evidence>
<evidence type="ECO:0000313" key="3">
    <source>
        <dbReference type="Proteomes" id="UP000319353"/>
    </source>
</evidence>
<evidence type="ECO:0000313" key="2">
    <source>
        <dbReference type="EMBL" id="TMJ02389.1"/>
    </source>
</evidence>
<name>A0A537L312_9BACT</name>
<comment type="caution">
    <text evidence="2">The sequence shown here is derived from an EMBL/GenBank/DDBJ whole genome shotgun (WGS) entry which is preliminary data.</text>
</comment>
<gene>
    <name evidence="2" type="ORF">E6H01_06810</name>
</gene>
<accession>A0A537L312</accession>
<dbReference type="AlphaFoldDB" id="A0A537L312"/>